<comment type="caution">
    <text evidence="1">The sequence shown here is derived from an EMBL/GenBank/DDBJ whole genome shotgun (WGS) entry which is preliminary data.</text>
</comment>
<sequence length="368" mass="41944">MGPYDPTFVISRRMPRNLRYLDVRQDDRWGTYDEINRSNEKRASIPTPEVIAKLESLTVSDSGPCEQILMDLAGIFDLSTLRSLDFDVYEHPDLLRDLAPRLSNLQRLFVSLDTYMGRDPDLWAENQGVVEAILAFRPLQYLCLHGVRNVTTLHTILGHHGATLKDARRIAESTPLLRKLRPAIKRTKGDKDECAIYKAIASFSNLRCLILDLHYDIRTPPIDLQWRPNATELRDILINAATDRDLAQHIWNLISRNQASKALRTLTVRPFGSEVLKMPEAYLLMTIGRTFLVTRPAFDAFEPLQIKRVAEGAYELEVERRLQEGDGPRRGLTPALKQVVEGVWPGPGKWQTRWKSVPLEENDGAGKD</sequence>
<dbReference type="Proteomes" id="UP001610563">
    <property type="component" value="Unassembled WGS sequence"/>
</dbReference>
<evidence type="ECO:0000313" key="2">
    <source>
        <dbReference type="Proteomes" id="UP001610563"/>
    </source>
</evidence>
<accession>A0ABR4GFV6</accession>
<dbReference type="SUPFAM" id="SSF52047">
    <property type="entry name" value="RNI-like"/>
    <property type="match status" value="1"/>
</dbReference>
<evidence type="ECO:0000313" key="1">
    <source>
        <dbReference type="EMBL" id="KAL2797923.1"/>
    </source>
</evidence>
<reference evidence="1 2" key="1">
    <citation type="submission" date="2024-07" db="EMBL/GenBank/DDBJ databases">
        <title>Section-level genome sequencing and comparative genomics of Aspergillus sections Usti and Cavernicolus.</title>
        <authorList>
            <consortium name="Lawrence Berkeley National Laboratory"/>
            <person name="Nybo J.L."/>
            <person name="Vesth T.C."/>
            <person name="Theobald S."/>
            <person name="Frisvad J.C."/>
            <person name="Larsen T.O."/>
            <person name="Kjaerboelling I."/>
            <person name="Rothschild-Mancinelli K."/>
            <person name="Lyhne E.K."/>
            <person name="Kogle M.E."/>
            <person name="Barry K."/>
            <person name="Clum A."/>
            <person name="Na H."/>
            <person name="Ledsgaard L."/>
            <person name="Lin J."/>
            <person name="Lipzen A."/>
            <person name="Kuo A."/>
            <person name="Riley R."/>
            <person name="Mondo S."/>
            <person name="Labutti K."/>
            <person name="Haridas S."/>
            <person name="Pangalinan J."/>
            <person name="Salamov A.A."/>
            <person name="Simmons B.A."/>
            <person name="Magnuson J.K."/>
            <person name="Chen J."/>
            <person name="Drula E."/>
            <person name="Henrissat B."/>
            <person name="Wiebenga A."/>
            <person name="Lubbers R.J."/>
            <person name="Gomes A.C."/>
            <person name="Makela M.R."/>
            <person name="Stajich J."/>
            <person name="Grigoriev I.V."/>
            <person name="Mortensen U.H."/>
            <person name="De Vries R.P."/>
            <person name="Baker S.E."/>
            <person name="Andersen M.R."/>
        </authorList>
    </citation>
    <scope>NUCLEOTIDE SEQUENCE [LARGE SCALE GENOMIC DNA]</scope>
    <source>
        <strain evidence="1 2">CBS 209.92</strain>
    </source>
</reference>
<dbReference type="EMBL" id="JBFTWV010000016">
    <property type="protein sequence ID" value="KAL2797923.1"/>
    <property type="molecule type" value="Genomic_DNA"/>
</dbReference>
<proteinExistence type="predicted"/>
<keyword evidence="2" id="KW-1185">Reference proteome</keyword>
<gene>
    <name evidence="1" type="ORF">BJX66DRAFT_334593</name>
</gene>
<evidence type="ECO:0008006" key="3">
    <source>
        <dbReference type="Google" id="ProtNLM"/>
    </source>
</evidence>
<name>A0ABR4GFV6_9EURO</name>
<organism evidence="1 2">
    <name type="scientific">Aspergillus keveii</name>
    <dbReference type="NCBI Taxonomy" id="714993"/>
    <lineage>
        <taxon>Eukaryota</taxon>
        <taxon>Fungi</taxon>
        <taxon>Dikarya</taxon>
        <taxon>Ascomycota</taxon>
        <taxon>Pezizomycotina</taxon>
        <taxon>Eurotiomycetes</taxon>
        <taxon>Eurotiomycetidae</taxon>
        <taxon>Eurotiales</taxon>
        <taxon>Aspergillaceae</taxon>
        <taxon>Aspergillus</taxon>
        <taxon>Aspergillus subgen. Nidulantes</taxon>
    </lineage>
</organism>
<protein>
    <recommendedName>
        <fullName evidence="3">F-box domain protein</fullName>
    </recommendedName>
</protein>